<dbReference type="SUPFAM" id="SSF57997">
    <property type="entry name" value="Tropomyosin"/>
    <property type="match status" value="1"/>
</dbReference>
<evidence type="ECO:0000313" key="4">
    <source>
        <dbReference type="EMBL" id="SDK82675.1"/>
    </source>
</evidence>
<dbReference type="RefSeq" id="WP_092986146.1">
    <property type="nucleotide sequence ID" value="NZ_FNFY01000010.1"/>
</dbReference>
<dbReference type="STRING" id="576118.SAMN05216216_11095"/>
<dbReference type="EMBL" id="FNFY01000010">
    <property type="protein sequence ID" value="SDK82675.1"/>
    <property type="molecule type" value="Genomic_DNA"/>
</dbReference>
<dbReference type="PANTHER" id="PTHR37813:SF1">
    <property type="entry name" value="FELS-2 PROPHAGE PROTEIN"/>
    <property type="match status" value="1"/>
</dbReference>
<keyword evidence="5" id="KW-1185">Reference proteome</keyword>
<dbReference type="Pfam" id="PF01551">
    <property type="entry name" value="Peptidase_M23"/>
    <property type="match status" value="1"/>
</dbReference>
<evidence type="ECO:0000313" key="5">
    <source>
        <dbReference type="Proteomes" id="UP000199008"/>
    </source>
</evidence>
<dbReference type="Gene3D" id="2.70.70.10">
    <property type="entry name" value="Glucose Permease (Domain IIA)"/>
    <property type="match status" value="1"/>
</dbReference>
<accession>A0A1G9F300</accession>
<evidence type="ECO:0000259" key="2">
    <source>
        <dbReference type="Pfam" id="PF01551"/>
    </source>
</evidence>
<dbReference type="Gene3D" id="1.10.287.2610">
    <property type="match status" value="1"/>
</dbReference>
<feature type="domain" description="Tape measure protein N-terminal" evidence="3">
    <location>
        <begin position="263"/>
        <end position="421"/>
    </location>
</feature>
<organism evidence="4 5">
    <name type="scientific">Lacicoccus qingdaonensis</name>
    <dbReference type="NCBI Taxonomy" id="576118"/>
    <lineage>
        <taxon>Bacteria</taxon>
        <taxon>Bacillati</taxon>
        <taxon>Bacillota</taxon>
        <taxon>Bacilli</taxon>
        <taxon>Bacillales</taxon>
        <taxon>Salinicoccaceae</taxon>
        <taxon>Lacicoccus</taxon>
    </lineage>
</organism>
<feature type="domain" description="M23ase beta-sheet core" evidence="2">
    <location>
        <begin position="1269"/>
        <end position="1353"/>
    </location>
</feature>
<dbReference type="Pfam" id="PF20155">
    <property type="entry name" value="TMP_3"/>
    <property type="match status" value="1"/>
</dbReference>
<sequence>MSEVIKGFNIELGLDTLQVEKGMKDLNRTMSRVNSEFSRSLSSFDRGERSMGRYQTTVSGLSSKLEVQEKIVDRNRRNYNDLSGEYDNNRNALGKADKAMKDANQSYQSAEKRLDELSKSNKTANEEWYDAAFAVQEAKDELAKTEAAYSELNEEVGKNRRELDQAEISLNKAEREYNNISRSVERYTEEMKQLHIEQEIANSGWTKAGDGLTRFSEDLGQISGVATTVGDTLTRKITMPALGVATAAGGIVAAFGWGRLVSIDSAQAQLKGLGYSAEDVERISLQLADALEGGMLTMGEATSAAATAMAAGVEEGKELTRYIQILDGAVAGSTGTFEEMEQIFGRIVDQGHMTRNEFDMIAQRMPGFSKAVQEHLGVSSEAMYDMLRNGEITTDEFLDIMDDFAGDMATSYAESWAGMVQNTKAYIGILGQHLLEGVFQMSKEEIAEFIELLSSDEAVQWAQDMGLVLNEAFTKVRDSIKGVVDWYIELDEWQQDLIVKMGLFAVAIGPVLSVVGRLGTGISVLAGGFGKLFSAIGIRAGTAKALSTFGGIVSSTGAKVGTAAAGTGLAGKTGLLAGGLSALGGPVGIAAFALGTTLVGGLVLAYNNSESFKGIVDELISMTGEGLVNSIEVAKNGLETFGETSANAIDGMVGDLQTLDGETITFTESVGRGWDRVKGAVGGAWDFLVESMDGFYEEHMKGQETIQGFSDVVSEETAEMIEDYAVFSEEAHASLQELYNSQETLTDEQIENLKTAYDTMHEEALTKLEERRIAEIEETEERLEGLKTLDEKDKEGILTRQEEHFNTEESMLNDKHQRILDVIESEMKRHGEITDEGYAAIQRIQEDHNISTADNLTTSEIEQEAIMERIKNNNTAISQEMTSDLIKDSIEARERTIEEAKEKRDKTIEWAIDQYENHGTISEDEKNEIIRSAELQYDETTRHAENKHDDVLDWAREQAKEHGIIVDGETGEILSSWELLKRDLLEGGGVVPAIMSGMLSSASSIGKGFANNIIDGLNWLREQFNKIPEALDLSFRLDPMRKFGGTNRSHGQGIVGPGGNRAIAAHSAGTNYHRGGHALLGDEGPGNSPGVGGSRTREIVELPNQKRYLVDGDVIWPDFPQGAKVKNNRDTEAILANEYGAGNLEDKHLGSGSLLMSPVIASPSVSGSNKAAKVGHSFGAMVDNIYDYMDNPSTLISRLISDVSFEGISSAVTIGRGMVSKLSSGMIDKVKEMFEESSSTGDGSHILGKPITAHFGRYPPGINFNNGIHYGLDTQHVFDMLRSPVNGQVTRRWNDYGGGRSLELKSGRDYWWFMHMANMIPRVGDSVKAGDLLGRTGNTGEWTTGPHLHTQYMPGAPGNHNAKNPLPVLRSLKNKGSYENGGVISSHGFYEGAEGNKPEMVIPLTNRSRAIQLMYEALSMIGGGSRSSTDGGYSKEFIEKVISKMNEQNEIMNDISVTLMKILASSKNIESKEVRVQIDEVIKKMNRRQDDTTLAI</sequence>
<dbReference type="SUPFAM" id="SSF51261">
    <property type="entry name" value="Duplicated hybrid motif"/>
    <property type="match status" value="1"/>
</dbReference>
<dbReference type="InterPro" id="IPR013491">
    <property type="entry name" value="Tape_meas_N"/>
</dbReference>
<evidence type="ECO:0000256" key="1">
    <source>
        <dbReference type="SAM" id="Coils"/>
    </source>
</evidence>
<feature type="coiled-coil region" evidence="1">
    <location>
        <begin position="93"/>
        <end position="197"/>
    </location>
</feature>
<dbReference type="OrthoDB" id="28713at2"/>
<proteinExistence type="predicted"/>
<reference evidence="5" key="1">
    <citation type="submission" date="2016-10" db="EMBL/GenBank/DDBJ databases">
        <authorList>
            <person name="Varghese N."/>
            <person name="Submissions S."/>
        </authorList>
    </citation>
    <scope>NUCLEOTIDE SEQUENCE [LARGE SCALE GENOMIC DNA]</scope>
    <source>
        <strain evidence="5">CGMCC 1.8895</strain>
    </source>
</reference>
<protein>
    <submittedName>
        <fullName evidence="4">Tape measure domain-containing protein</fullName>
    </submittedName>
</protein>
<dbReference type="InterPro" id="IPR011055">
    <property type="entry name" value="Dup_hybrid_motif"/>
</dbReference>
<keyword evidence="1" id="KW-0175">Coiled coil</keyword>
<dbReference type="CDD" id="cd12797">
    <property type="entry name" value="M23_peptidase"/>
    <property type="match status" value="1"/>
</dbReference>
<dbReference type="NCBIfam" id="TIGR02675">
    <property type="entry name" value="tape_meas_nterm"/>
    <property type="match status" value="1"/>
</dbReference>
<name>A0A1G9F300_9BACL</name>
<dbReference type="PANTHER" id="PTHR37813">
    <property type="entry name" value="FELS-2 PROPHAGE PROTEIN"/>
    <property type="match status" value="1"/>
</dbReference>
<gene>
    <name evidence="4" type="ORF">SAMN05216216_11095</name>
</gene>
<dbReference type="Proteomes" id="UP000199008">
    <property type="component" value="Unassembled WGS sequence"/>
</dbReference>
<evidence type="ECO:0000259" key="3">
    <source>
        <dbReference type="Pfam" id="PF20155"/>
    </source>
</evidence>
<dbReference type="InterPro" id="IPR016047">
    <property type="entry name" value="M23ase_b-sheet_dom"/>
</dbReference>